<dbReference type="Proteomes" id="UP000001514">
    <property type="component" value="Unassembled WGS sequence"/>
</dbReference>
<organism evidence="2">
    <name type="scientific">Selaginella moellendorffii</name>
    <name type="common">Spikemoss</name>
    <dbReference type="NCBI Taxonomy" id="88036"/>
    <lineage>
        <taxon>Eukaryota</taxon>
        <taxon>Viridiplantae</taxon>
        <taxon>Streptophyta</taxon>
        <taxon>Embryophyta</taxon>
        <taxon>Tracheophyta</taxon>
        <taxon>Lycopodiopsida</taxon>
        <taxon>Selaginellales</taxon>
        <taxon>Selaginellaceae</taxon>
        <taxon>Selaginella</taxon>
    </lineage>
</organism>
<proteinExistence type="predicted"/>
<keyword evidence="2" id="KW-1185">Reference proteome</keyword>
<evidence type="ECO:0000313" key="2">
    <source>
        <dbReference type="Proteomes" id="UP000001514"/>
    </source>
</evidence>
<dbReference type="InterPro" id="IPR046960">
    <property type="entry name" value="PPR_At4g14850-like_plant"/>
</dbReference>
<accession>D8SF07</accession>
<dbReference type="InParanoid" id="D8SF07"/>
<reference evidence="1 2" key="1">
    <citation type="journal article" date="2011" name="Science">
        <title>The Selaginella genome identifies genetic changes associated with the evolution of vascular plants.</title>
        <authorList>
            <person name="Banks J.A."/>
            <person name="Nishiyama T."/>
            <person name="Hasebe M."/>
            <person name="Bowman J.L."/>
            <person name="Gribskov M."/>
            <person name="dePamphilis C."/>
            <person name="Albert V.A."/>
            <person name="Aono N."/>
            <person name="Aoyama T."/>
            <person name="Ambrose B.A."/>
            <person name="Ashton N.W."/>
            <person name="Axtell M.J."/>
            <person name="Barker E."/>
            <person name="Barker M.S."/>
            <person name="Bennetzen J.L."/>
            <person name="Bonawitz N.D."/>
            <person name="Chapple C."/>
            <person name="Cheng C."/>
            <person name="Correa L.G."/>
            <person name="Dacre M."/>
            <person name="DeBarry J."/>
            <person name="Dreyer I."/>
            <person name="Elias M."/>
            <person name="Engstrom E.M."/>
            <person name="Estelle M."/>
            <person name="Feng L."/>
            <person name="Finet C."/>
            <person name="Floyd S.K."/>
            <person name="Frommer W.B."/>
            <person name="Fujita T."/>
            <person name="Gramzow L."/>
            <person name="Gutensohn M."/>
            <person name="Harholt J."/>
            <person name="Hattori M."/>
            <person name="Heyl A."/>
            <person name="Hirai T."/>
            <person name="Hiwatashi Y."/>
            <person name="Ishikawa M."/>
            <person name="Iwata M."/>
            <person name="Karol K.G."/>
            <person name="Koehler B."/>
            <person name="Kolukisaoglu U."/>
            <person name="Kubo M."/>
            <person name="Kurata T."/>
            <person name="Lalonde S."/>
            <person name="Li K."/>
            <person name="Li Y."/>
            <person name="Litt A."/>
            <person name="Lyons E."/>
            <person name="Manning G."/>
            <person name="Maruyama T."/>
            <person name="Michael T.P."/>
            <person name="Mikami K."/>
            <person name="Miyazaki S."/>
            <person name="Morinaga S."/>
            <person name="Murata T."/>
            <person name="Mueller-Roeber B."/>
            <person name="Nelson D.R."/>
            <person name="Obara M."/>
            <person name="Oguri Y."/>
            <person name="Olmstead R.G."/>
            <person name="Onodera N."/>
            <person name="Petersen B.L."/>
            <person name="Pils B."/>
            <person name="Prigge M."/>
            <person name="Rensing S.A."/>
            <person name="Riano-Pachon D.M."/>
            <person name="Roberts A.W."/>
            <person name="Sato Y."/>
            <person name="Scheller H.V."/>
            <person name="Schulz B."/>
            <person name="Schulz C."/>
            <person name="Shakirov E.V."/>
            <person name="Shibagaki N."/>
            <person name="Shinohara N."/>
            <person name="Shippen D.E."/>
            <person name="Soerensen I."/>
            <person name="Sotooka R."/>
            <person name="Sugimoto N."/>
            <person name="Sugita M."/>
            <person name="Sumikawa N."/>
            <person name="Tanurdzic M."/>
            <person name="Theissen G."/>
            <person name="Ulvskov P."/>
            <person name="Wakazuki S."/>
            <person name="Weng J.K."/>
            <person name="Willats W.W."/>
            <person name="Wipf D."/>
            <person name="Wolf P.G."/>
            <person name="Yang L."/>
            <person name="Zimmer A.D."/>
            <person name="Zhu Q."/>
            <person name="Mitros T."/>
            <person name="Hellsten U."/>
            <person name="Loque D."/>
            <person name="Otillar R."/>
            <person name="Salamov A."/>
            <person name="Schmutz J."/>
            <person name="Shapiro H."/>
            <person name="Lindquist E."/>
            <person name="Lucas S."/>
            <person name="Rokhsar D."/>
            <person name="Grigoriev I.V."/>
        </authorList>
    </citation>
    <scope>NUCLEOTIDE SEQUENCE [LARGE SCALE GENOMIC DNA]</scope>
</reference>
<dbReference type="Gramene" id="EFJ17073">
    <property type="protein sequence ID" value="EFJ17073"/>
    <property type="gene ID" value="SELMODRAFT_115478"/>
</dbReference>
<name>D8SF07_SELML</name>
<feature type="non-terminal residue" evidence="1">
    <location>
        <position position="1"/>
    </location>
</feature>
<dbReference type="GO" id="GO:0009451">
    <property type="term" value="P:RNA modification"/>
    <property type="evidence" value="ECO:0007669"/>
    <property type="project" value="InterPro"/>
</dbReference>
<sequence>SIAADRWIEHTAEHYECVIDILARKGFAKQAKELIESMPYEPGPVMWKLF</sequence>
<gene>
    <name evidence="1" type="ORF">SELMODRAFT_115478</name>
</gene>
<evidence type="ECO:0000313" key="1">
    <source>
        <dbReference type="EMBL" id="EFJ17073.1"/>
    </source>
</evidence>
<evidence type="ECO:0008006" key="3">
    <source>
        <dbReference type="Google" id="ProtNLM"/>
    </source>
</evidence>
<dbReference type="KEGG" id="smo:SELMODRAFT_115478"/>
<dbReference type="AlphaFoldDB" id="D8SF07"/>
<dbReference type="HOGENOM" id="CLU_3130428_0_0_1"/>
<protein>
    <recommendedName>
        <fullName evidence="3">Pentatricopeptide repeat-containing protein</fullName>
    </recommendedName>
</protein>
<dbReference type="PANTHER" id="PTHR47926">
    <property type="entry name" value="PENTATRICOPEPTIDE REPEAT-CONTAINING PROTEIN"/>
    <property type="match status" value="1"/>
</dbReference>
<dbReference type="EMBL" id="GL377616">
    <property type="protein sequence ID" value="EFJ17073.1"/>
    <property type="molecule type" value="Genomic_DNA"/>
</dbReference>
<dbReference type="GO" id="GO:0003723">
    <property type="term" value="F:RNA binding"/>
    <property type="evidence" value="ECO:0007669"/>
    <property type="project" value="InterPro"/>
</dbReference>